<dbReference type="InterPro" id="IPR000440">
    <property type="entry name" value="NADH_UbQ/plastoQ_OxRdtase_su3"/>
</dbReference>
<feature type="chain" id="PRO_5026177608" description="NADH-ubiquinone oxidoreductase chain 3" evidence="10">
    <location>
        <begin position="28"/>
        <end position="114"/>
    </location>
</feature>
<evidence type="ECO:0000256" key="4">
    <source>
        <dbReference type="ARBA" id="ARBA00022448"/>
    </source>
</evidence>
<geneLocation type="mitochondrion" evidence="11"/>
<dbReference type="Pfam" id="PF00507">
    <property type="entry name" value="Oxidored_q4"/>
    <property type="match status" value="1"/>
</dbReference>
<dbReference type="GO" id="GO:0008137">
    <property type="term" value="F:NADH dehydrogenase (ubiquinone) activity"/>
    <property type="evidence" value="ECO:0007669"/>
    <property type="project" value="UniProtKB-UniRule"/>
</dbReference>
<dbReference type="AlphaFoldDB" id="A0A6H0EYC8"/>
<keyword evidence="9" id="KW-0520">NAD</keyword>
<evidence type="ECO:0000256" key="2">
    <source>
        <dbReference type="ARBA" id="ARBA00008472"/>
    </source>
</evidence>
<evidence type="ECO:0000313" key="11">
    <source>
        <dbReference type="EMBL" id="QIT06549.1"/>
    </source>
</evidence>
<keyword evidence="9" id="KW-0830">Ubiquinone</keyword>
<evidence type="ECO:0000256" key="7">
    <source>
        <dbReference type="ARBA" id="ARBA00023136"/>
    </source>
</evidence>
<evidence type="ECO:0000256" key="1">
    <source>
        <dbReference type="ARBA" id="ARBA00004370"/>
    </source>
</evidence>
<keyword evidence="4 9" id="KW-0813">Transport</keyword>
<protein>
    <recommendedName>
        <fullName evidence="3 9">NADH-ubiquinone oxidoreductase chain 3</fullName>
        <ecNumber evidence="9">7.1.1.2</ecNumber>
    </recommendedName>
</protein>
<evidence type="ECO:0000256" key="10">
    <source>
        <dbReference type="SAM" id="SignalP"/>
    </source>
</evidence>
<gene>
    <name evidence="11" type="primary">ND3</name>
</gene>
<organism evidence="11">
    <name type="scientific">Ptenothrix huangshanensis</name>
    <dbReference type="NCBI Taxonomy" id="2583244"/>
    <lineage>
        <taxon>Eukaryota</taxon>
        <taxon>Metazoa</taxon>
        <taxon>Ecdysozoa</taxon>
        <taxon>Arthropoda</taxon>
        <taxon>Hexapoda</taxon>
        <taxon>Collembola</taxon>
        <taxon>Symphypleona</taxon>
        <taxon>Dicyrtomidae</taxon>
        <taxon>Ptenothricinae</taxon>
        <taxon>Ptenothrix</taxon>
    </lineage>
</organism>
<accession>A0A6H0EYC8</accession>
<proteinExistence type="inferred from homology"/>
<keyword evidence="9 11" id="KW-0496">Mitochondrion</keyword>
<keyword evidence="9" id="KW-0679">Respiratory chain</keyword>
<reference evidence="11" key="1">
    <citation type="submission" date="2019-01" db="EMBL/GenBank/DDBJ databases">
        <title>Mitochondrial phylogenomics of Collembola.</title>
        <authorList>
            <person name="Sun X."/>
            <person name="Xie Z.-J."/>
            <person name="Dong J."/>
            <person name="Yu D.-Y."/>
        </authorList>
    </citation>
    <scope>NUCLEOTIDE SEQUENCE</scope>
</reference>
<sequence length="114" mass="13275">MMIMFFTSIILAVILILLNSLISLKSSSDREKITPFECGYDPKNMSRLPFSLHFYLLAVIFLIFDIEITIIMPMPLIIMSMNMYLWILLTIMFILILAIGTIHEWKEGALNWVE</sequence>
<feature type="signal peptide" evidence="10">
    <location>
        <begin position="1"/>
        <end position="27"/>
    </location>
</feature>
<comment type="similarity">
    <text evidence="2 9">Belongs to the complex I subunit 3 family.</text>
</comment>
<keyword evidence="5 9" id="KW-0812">Transmembrane</keyword>
<keyword evidence="7 9" id="KW-0472">Membrane</keyword>
<keyword evidence="6 9" id="KW-1133">Transmembrane helix</keyword>
<dbReference type="GO" id="GO:0031966">
    <property type="term" value="C:mitochondrial membrane"/>
    <property type="evidence" value="ECO:0007669"/>
    <property type="project" value="UniProtKB-SubCell"/>
</dbReference>
<dbReference type="PANTHER" id="PTHR11058">
    <property type="entry name" value="NADH-UBIQUINONE OXIDOREDUCTASE CHAIN 3"/>
    <property type="match status" value="1"/>
</dbReference>
<keyword evidence="10" id="KW-0732">Signal</keyword>
<dbReference type="Gene3D" id="1.20.58.1610">
    <property type="entry name" value="NADH:ubiquinone/plastoquinone oxidoreductase, chain 3"/>
    <property type="match status" value="1"/>
</dbReference>
<evidence type="ECO:0000256" key="5">
    <source>
        <dbReference type="ARBA" id="ARBA00022692"/>
    </source>
</evidence>
<dbReference type="GO" id="GO:0030964">
    <property type="term" value="C:NADH dehydrogenase complex"/>
    <property type="evidence" value="ECO:0007669"/>
    <property type="project" value="TreeGrafter"/>
</dbReference>
<comment type="function">
    <text evidence="9">Core subunit of the mitochondrial membrane respiratory chain NADH dehydrogenase (Complex I) which catalyzes electron transfer from NADH through the respiratory chain, using ubiquinone as an electron acceptor. Essential for the catalytic activity of complex I.</text>
</comment>
<name>A0A6H0EYC8_9HEXA</name>
<keyword evidence="9" id="KW-0249">Electron transport</keyword>
<feature type="transmembrane region" description="Helical" evidence="9">
    <location>
        <begin position="83"/>
        <end position="102"/>
    </location>
</feature>
<evidence type="ECO:0000256" key="6">
    <source>
        <dbReference type="ARBA" id="ARBA00022989"/>
    </source>
</evidence>
<dbReference type="EC" id="7.1.1.2" evidence="9"/>
<keyword evidence="9" id="KW-1278">Translocase</keyword>
<comment type="catalytic activity">
    <reaction evidence="8 9">
        <text>a ubiquinone + NADH + 5 H(+)(in) = a ubiquinol + NAD(+) + 4 H(+)(out)</text>
        <dbReference type="Rhea" id="RHEA:29091"/>
        <dbReference type="Rhea" id="RHEA-COMP:9565"/>
        <dbReference type="Rhea" id="RHEA-COMP:9566"/>
        <dbReference type="ChEBI" id="CHEBI:15378"/>
        <dbReference type="ChEBI" id="CHEBI:16389"/>
        <dbReference type="ChEBI" id="CHEBI:17976"/>
        <dbReference type="ChEBI" id="CHEBI:57540"/>
        <dbReference type="ChEBI" id="CHEBI:57945"/>
        <dbReference type="EC" id="7.1.1.2"/>
    </reaction>
</comment>
<evidence type="ECO:0000256" key="3">
    <source>
        <dbReference type="ARBA" id="ARBA00021007"/>
    </source>
</evidence>
<evidence type="ECO:0000256" key="8">
    <source>
        <dbReference type="ARBA" id="ARBA00049551"/>
    </source>
</evidence>
<dbReference type="PANTHER" id="PTHR11058:SF9">
    <property type="entry name" value="NADH-UBIQUINONE OXIDOREDUCTASE CHAIN 3"/>
    <property type="match status" value="1"/>
</dbReference>
<evidence type="ECO:0000256" key="9">
    <source>
        <dbReference type="RuleBase" id="RU003640"/>
    </source>
</evidence>
<feature type="transmembrane region" description="Helical" evidence="9">
    <location>
        <begin position="52"/>
        <end position="71"/>
    </location>
</feature>
<dbReference type="EMBL" id="MK423965">
    <property type="protein sequence ID" value="QIT06549.1"/>
    <property type="molecule type" value="Genomic_DNA"/>
</dbReference>
<comment type="subcellular location">
    <subcellularLocation>
        <location evidence="1">Membrane</location>
    </subcellularLocation>
    <subcellularLocation>
        <location evidence="9">Mitochondrion membrane</location>
        <topology evidence="9">Multi-pass membrane protein</topology>
    </subcellularLocation>
</comment>
<dbReference type="InterPro" id="IPR038430">
    <property type="entry name" value="NDAH_ubi_oxred_su3_sf"/>
</dbReference>